<dbReference type="InterPro" id="IPR000086">
    <property type="entry name" value="NUDIX_hydrolase_dom"/>
</dbReference>
<reference evidence="3" key="2">
    <citation type="submission" date="2021-04" db="EMBL/GenBank/DDBJ databases">
        <authorList>
            <person name="Gilroy R."/>
        </authorList>
    </citation>
    <scope>NUCLEOTIDE SEQUENCE</scope>
    <source>
        <strain evidence="3">12435</strain>
    </source>
</reference>
<comment type="caution">
    <text evidence="3">The sequence shown here is derived from an EMBL/GenBank/DDBJ whole genome shotgun (WGS) entry which is preliminary data.</text>
</comment>
<feature type="domain" description="Nudix hydrolase" evidence="2">
    <location>
        <begin position="29"/>
        <end position="160"/>
    </location>
</feature>
<name>A0A9D1Q1X9_9FIRM</name>
<dbReference type="SUPFAM" id="SSF55811">
    <property type="entry name" value="Nudix"/>
    <property type="match status" value="1"/>
</dbReference>
<evidence type="ECO:0000259" key="2">
    <source>
        <dbReference type="PROSITE" id="PS51462"/>
    </source>
</evidence>
<dbReference type="Pfam" id="PF00293">
    <property type="entry name" value="NUDIX"/>
    <property type="match status" value="1"/>
</dbReference>
<evidence type="ECO:0000313" key="4">
    <source>
        <dbReference type="Proteomes" id="UP000823990"/>
    </source>
</evidence>
<dbReference type="InterPro" id="IPR015797">
    <property type="entry name" value="NUDIX_hydrolase-like_dom_sf"/>
</dbReference>
<evidence type="ECO:0000256" key="1">
    <source>
        <dbReference type="ARBA" id="ARBA00022801"/>
    </source>
</evidence>
<dbReference type="EMBL" id="DXHS01000083">
    <property type="protein sequence ID" value="HIW02747.1"/>
    <property type="molecule type" value="Genomic_DNA"/>
</dbReference>
<gene>
    <name evidence="3" type="ORF">H9892_05345</name>
</gene>
<dbReference type="CDD" id="cd18873">
    <property type="entry name" value="NUDIX_NadM_like"/>
    <property type="match status" value="1"/>
</dbReference>
<dbReference type="InterPro" id="IPR020084">
    <property type="entry name" value="NUDIX_hydrolase_CS"/>
</dbReference>
<dbReference type="PROSITE" id="PS00893">
    <property type="entry name" value="NUDIX_BOX"/>
    <property type="match status" value="1"/>
</dbReference>
<dbReference type="Gene3D" id="3.90.79.10">
    <property type="entry name" value="Nucleoside Triphosphate Pyrophosphohydrolase"/>
    <property type="match status" value="1"/>
</dbReference>
<dbReference type="Proteomes" id="UP000823990">
    <property type="component" value="Unassembled WGS sequence"/>
</dbReference>
<dbReference type="GO" id="GO:0016787">
    <property type="term" value="F:hydrolase activity"/>
    <property type="evidence" value="ECO:0007669"/>
    <property type="project" value="UniProtKB-KW"/>
</dbReference>
<dbReference type="PROSITE" id="PS51462">
    <property type="entry name" value="NUDIX"/>
    <property type="match status" value="1"/>
</dbReference>
<dbReference type="AlphaFoldDB" id="A0A9D1Q1X9"/>
<evidence type="ECO:0000313" key="3">
    <source>
        <dbReference type="EMBL" id="HIW02747.1"/>
    </source>
</evidence>
<protein>
    <submittedName>
        <fullName evidence="3">NUDIX hydrolase</fullName>
    </submittedName>
</protein>
<dbReference type="PANTHER" id="PTHR43736">
    <property type="entry name" value="ADP-RIBOSE PYROPHOSPHATASE"/>
    <property type="match status" value="1"/>
</dbReference>
<proteinExistence type="predicted"/>
<reference evidence="3" key="1">
    <citation type="journal article" date="2021" name="PeerJ">
        <title>Extensive microbial diversity within the chicken gut microbiome revealed by metagenomics and culture.</title>
        <authorList>
            <person name="Gilroy R."/>
            <person name="Ravi A."/>
            <person name="Getino M."/>
            <person name="Pursley I."/>
            <person name="Horton D.L."/>
            <person name="Alikhan N.F."/>
            <person name="Baker D."/>
            <person name="Gharbi K."/>
            <person name="Hall N."/>
            <person name="Watson M."/>
            <person name="Adriaenssens E.M."/>
            <person name="Foster-Nyarko E."/>
            <person name="Jarju S."/>
            <person name="Secka A."/>
            <person name="Antonio M."/>
            <person name="Oren A."/>
            <person name="Chaudhuri R.R."/>
            <person name="La Ragione R."/>
            <person name="Hildebrand F."/>
            <person name="Pallen M.J."/>
        </authorList>
    </citation>
    <scope>NUCLEOTIDE SEQUENCE</scope>
    <source>
        <strain evidence="3">12435</strain>
    </source>
</reference>
<keyword evidence="1 3" id="KW-0378">Hydrolase</keyword>
<accession>A0A9D1Q1X9</accession>
<dbReference type="PANTHER" id="PTHR43736:SF4">
    <property type="entry name" value="SLR1690 PROTEIN"/>
    <property type="match status" value="1"/>
</dbReference>
<organism evidence="3 4">
    <name type="scientific">Candidatus Protoclostridium stercorigallinarum</name>
    <dbReference type="NCBI Taxonomy" id="2838741"/>
    <lineage>
        <taxon>Bacteria</taxon>
        <taxon>Bacillati</taxon>
        <taxon>Bacillota</taxon>
        <taxon>Clostridia</taxon>
        <taxon>Candidatus Protoclostridium</taxon>
    </lineage>
</organism>
<sequence length="198" mass="21572">MENDTPKVNAKGQTLEQFLAAYDPNKYRKPGVTADCVIFCNEHVLMVRRGNHPFIGELAFPGGFAELGESTEVTAARELEEETGAKDVPMRQFYTASAPGRDPRDWTVSVCYTATLPSFPEVKGGDDAASAAWYAVSVSSYGDLTELTLTGDDGSVTVHLDVRRDPFGKIDVNATRVLGRGIAFDHAKILLRALEESK</sequence>